<keyword evidence="3 8" id="KW-0762">Sugar transport</keyword>
<evidence type="ECO:0000313" key="8">
    <source>
        <dbReference type="EMBL" id="MBS2969361.1"/>
    </source>
</evidence>
<keyword evidence="5" id="KW-0598">Phosphotransferase system</keyword>
<gene>
    <name evidence="8" type="ORF">J9317_11350</name>
</gene>
<dbReference type="EMBL" id="JAGVRK010000001">
    <property type="protein sequence ID" value="MBS2969361.1"/>
    <property type="molecule type" value="Genomic_DNA"/>
</dbReference>
<dbReference type="InterPro" id="IPR011055">
    <property type="entry name" value="Dup_hybrid_motif"/>
</dbReference>
<sequence>MFKKLFGKKEEVSKEETVFAPMKGKLVTLEEVPDPVFSQKMMGDGAAIIPAEGKVVAPVNGEVIQLFHTKHAIGLRSETGMELLIHIGLETVSMNGEGFEAHVKEGDKVSAGDLLITCDLSLINEKASSTITPIVITNGDILESVEKAESQETDEGKTKIFVVKAK</sequence>
<protein>
    <submittedName>
        <fullName evidence="8">PTS glucose transporter subunit IIA</fullName>
    </submittedName>
</protein>
<dbReference type="InterPro" id="IPR001127">
    <property type="entry name" value="PTS_EIIA_1_perm"/>
</dbReference>
<dbReference type="RefSeq" id="WP_211558677.1">
    <property type="nucleotide sequence ID" value="NZ_JAGVRK010000001.1"/>
</dbReference>
<organism evidence="8 9">
    <name type="scientific">Metabacillus flavus</name>
    <dbReference type="NCBI Taxonomy" id="2823519"/>
    <lineage>
        <taxon>Bacteria</taxon>
        <taxon>Bacillati</taxon>
        <taxon>Bacillota</taxon>
        <taxon>Bacilli</taxon>
        <taxon>Bacillales</taxon>
        <taxon>Bacillaceae</taxon>
        <taxon>Metabacillus</taxon>
    </lineage>
</organism>
<dbReference type="NCBIfam" id="TIGR00830">
    <property type="entry name" value="PTBA"/>
    <property type="match status" value="1"/>
</dbReference>
<comment type="subcellular location">
    <subcellularLocation>
        <location evidence="1">Cytoplasm</location>
    </subcellularLocation>
</comment>
<evidence type="ECO:0000256" key="6">
    <source>
        <dbReference type="ARBA" id="ARBA00022777"/>
    </source>
</evidence>
<dbReference type="Proteomes" id="UP000682403">
    <property type="component" value="Unassembled WGS sequence"/>
</dbReference>
<keyword evidence="2" id="KW-0813">Transport</keyword>
<keyword evidence="9" id="KW-1185">Reference proteome</keyword>
<evidence type="ECO:0000256" key="4">
    <source>
        <dbReference type="ARBA" id="ARBA00022679"/>
    </source>
</evidence>
<keyword evidence="6" id="KW-0418">Kinase</keyword>
<feature type="domain" description="PTS EIIA type-1" evidence="7">
    <location>
        <begin position="34"/>
        <end position="138"/>
    </location>
</feature>
<reference evidence="8 9" key="1">
    <citation type="submission" date="2021-04" db="EMBL/GenBank/DDBJ databases">
        <title>Metabacillus sp. strain KIGAM252 whole genome sequence.</title>
        <authorList>
            <person name="Seo M.-J."/>
            <person name="Cho E.-S."/>
            <person name="Hwang C.Y."/>
            <person name="Yoon D.J."/>
        </authorList>
    </citation>
    <scope>NUCLEOTIDE SEQUENCE [LARGE SCALE GENOMIC DNA]</scope>
    <source>
        <strain evidence="8 9">KIGAM252</strain>
    </source>
</reference>
<dbReference type="Pfam" id="PF00358">
    <property type="entry name" value="PTS_EIIA_1"/>
    <property type="match status" value="1"/>
</dbReference>
<dbReference type="InterPro" id="IPR050890">
    <property type="entry name" value="PTS_EIIA_component"/>
</dbReference>
<dbReference type="PANTHER" id="PTHR45008:SF1">
    <property type="entry name" value="PTS SYSTEM GLUCOSE-SPECIFIC EIIA COMPONENT"/>
    <property type="match status" value="1"/>
</dbReference>
<keyword evidence="4" id="KW-0808">Transferase</keyword>
<evidence type="ECO:0000256" key="5">
    <source>
        <dbReference type="ARBA" id="ARBA00022683"/>
    </source>
</evidence>
<proteinExistence type="predicted"/>
<dbReference type="SUPFAM" id="SSF51261">
    <property type="entry name" value="Duplicated hybrid motif"/>
    <property type="match status" value="1"/>
</dbReference>
<evidence type="ECO:0000313" key="9">
    <source>
        <dbReference type="Proteomes" id="UP000682403"/>
    </source>
</evidence>
<comment type="caution">
    <text evidence="8">The sequence shown here is derived from an EMBL/GenBank/DDBJ whole genome shotgun (WGS) entry which is preliminary data.</text>
</comment>
<accession>A0ABS5LF27</accession>
<dbReference type="Gene3D" id="2.70.70.10">
    <property type="entry name" value="Glucose Permease (Domain IIA)"/>
    <property type="match status" value="1"/>
</dbReference>
<name>A0ABS5LF27_9BACI</name>
<evidence type="ECO:0000256" key="2">
    <source>
        <dbReference type="ARBA" id="ARBA00022448"/>
    </source>
</evidence>
<evidence type="ECO:0000259" key="7">
    <source>
        <dbReference type="PROSITE" id="PS51093"/>
    </source>
</evidence>
<dbReference type="PANTHER" id="PTHR45008">
    <property type="entry name" value="PTS SYSTEM GLUCOSE-SPECIFIC EIIA COMPONENT"/>
    <property type="match status" value="1"/>
</dbReference>
<dbReference type="PROSITE" id="PS00371">
    <property type="entry name" value="PTS_EIIA_TYPE_1_HIS"/>
    <property type="match status" value="1"/>
</dbReference>
<dbReference type="PROSITE" id="PS51093">
    <property type="entry name" value="PTS_EIIA_TYPE_1"/>
    <property type="match status" value="1"/>
</dbReference>
<evidence type="ECO:0000256" key="3">
    <source>
        <dbReference type="ARBA" id="ARBA00022597"/>
    </source>
</evidence>
<evidence type="ECO:0000256" key="1">
    <source>
        <dbReference type="ARBA" id="ARBA00004496"/>
    </source>
</evidence>